<dbReference type="SUPFAM" id="SSF51905">
    <property type="entry name" value="FAD/NAD(P)-binding domain"/>
    <property type="match status" value="1"/>
</dbReference>
<dbReference type="EMBL" id="AVBG01000006">
    <property type="protein sequence ID" value="KGP91415.1"/>
    <property type="molecule type" value="Genomic_DNA"/>
</dbReference>
<gene>
    <name evidence="5" type="ORF">N780_19505</name>
</gene>
<evidence type="ECO:0000256" key="2">
    <source>
        <dbReference type="ARBA" id="ARBA00038825"/>
    </source>
</evidence>
<dbReference type="RefSeq" id="WP_036783025.1">
    <property type="nucleotide sequence ID" value="NZ_AVBG01000006.1"/>
</dbReference>
<dbReference type="InterPro" id="IPR002937">
    <property type="entry name" value="Amino_oxidase"/>
</dbReference>
<evidence type="ECO:0000256" key="1">
    <source>
        <dbReference type="ARBA" id="ARBA00037217"/>
    </source>
</evidence>
<evidence type="ECO:0000259" key="4">
    <source>
        <dbReference type="Pfam" id="PF01593"/>
    </source>
</evidence>
<dbReference type="PANTHER" id="PTHR10668">
    <property type="entry name" value="PHYTOENE DEHYDROGENASE"/>
    <property type="match status" value="1"/>
</dbReference>
<dbReference type="OrthoDB" id="9814556at2"/>
<comment type="function">
    <text evidence="1">Probable oxidoreductase that may play a role as regulator of mitochondrial function.</text>
</comment>
<accession>A0A0A2VCQ1</accession>
<dbReference type="Pfam" id="PF01593">
    <property type="entry name" value="Amino_oxidase"/>
    <property type="match status" value="1"/>
</dbReference>
<dbReference type="Gene3D" id="3.50.50.60">
    <property type="entry name" value="FAD/NAD(P)-binding domain"/>
    <property type="match status" value="2"/>
</dbReference>
<name>A0A0A2VCQ1_9BACI</name>
<proteinExistence type="predicted"/>
<dbReference type="GO" id="GO:0016491">
    <property type="term" value="F:oxidoreductase activity"/>
    <property type="evidence" value="ECO:0007669"/>
    <property type="project" value="InterPro"/>
</dbReference>
<comment type="subunit">
    <text evidence="2">Interacts with COX5B; this interaction may contribute to localize PYROXD2 to the inner face of the inner mitochondrial membrane.</text>
</comment>
<reference evidence="5 6" key="1">
    <citation type="submission" date="2013-08" db="EMBL/GenBank/DDBJ databases">
        <title>Genome of Pontibacillus chungwhensis.</title>
        <authorList>
            <person name="Wang Q."/>
            <person name="Wang G."/>
        </authorList>
    </citation>
    <scope>NUCLEOTIDE SEQUENCE [LARGE SCALE GENOMIC DNA]</scope>
    <source>
        <strain evidence="5 6">BH030062</strain>
    </source>
</reference>
<dbReference type="InterPro" id="IPR036188">
    <property type="entry name" value="FAD/NAD-bd_sf"/>
</dbReference>
<comment type="caution">
    <text evidence="5">The sequence shown here is derived from an EMBL/GenBank/DDBJ whole genome shotgun (WGS) entry which is preliminary data.</text>
</comment>
<keyword evidence="6" id="KW-1185">Reference proteome</keyword>
<feature type="domain" description="Amine oxidase" evidence="4">
    <location>
        <begin position="15"/>
        <end position="505"/>
    </location>
</feature>
<dbReference type="STRING" id="1385513.N780_19505"/>
<evidence type="ECO:0000256" key="3">
    <source>
        <dbReference type="ARBA" id="ARBA00040298"/>
    </source>
</evidence>
<organism evidence="5 6">
    <name type="scientific">Pontibacillus chungwhensis BH030062</name>
    <dbReference type="NCBI Taxonomy" id="1385513"/>
    <lineage>
        <taxon>Bacteria</taxon>
        <taxon>Bacillati</taxon>
        <taxon>Bacillota</taxon>
        <taxon>Bacilli</taxon>
        <taxon>Bacillales</taxon>
        <taxon>Bacillaceae</taxon>
        <taxon>Pontibacillus</taxon>
    </lineage>
</organism>
<dbReference type="eggNOG" id="COG1233">
    <property type="taxonomic scope" value="Bacteria"/>
</dbReference>
<protein>
    <recommendedName>
        <fullName evidence="3">Pyridine nucleotide-disulfide oxidoreductase domain-containing protein 2</fullName>
    </recommendedName>
</protein>
<evidence type="ECO:0000313" key="6">
    <source>
        <dbReference type="Proteomes" id="UP000030153"/>
    </source>
</evidence>
<dbReference type="Proteomes" id="UP000030153">
    <property type="component" value="Unassembled WGS sequence"/>
</dbReference>
<evidence type="ECO:0000313" key="5">
    <source>
        <dbReference type="EMBL" id="KGP91415.1"/>
    </source>
</evidence>
<sequence>MDNVDAIVIGSGHNGLISAFLLAEKGWRVLVLEKADIPGGASKSTASNGFTHDLYAMNIGLFLGSDFYKEYKEELSENGFEPVVSDHPYASVFPDGTGIGVHQDRDRTYEALSALSQEDADSWSRLNDYFDQTAPHFMPLMKMELPSFEAGKQFWKMYRHFKISGLLQLGSQLLQSPREFVDQWFKDKKVKSLIVPWGFHLDFAPDVSNGAVFPFLESVLNQRNGMAFSKGGIQQLINSLIKGIEKRGGVVRTGTEVDEILVEQGKAVGVKLTSGEIAYAKKAVIGNITPTQLISRLLDPETLHASYVEKAENYQYGPGTMMIHLELNAPLEWTAGKEYSEYAYIHIGPYVGDLSRTYTQSLNGTLPDSPLLVVGQPTVIDPSRSPEGKNTIWIQVRALPAEVERDSLNEIEPGSWREMKEAYAERVLDKLAHYAPNVRDVLSHKIVLSPKDLEADNPNLVGGDSVSGSHHLHQNYAFRPVAGYSKYHTPIKNLYMVGAATWPGGGLNGTSGYLLANKLS</sequence>
<dbReference type="AlphaFoldDB" id="A0A0A2VCQ1"/>
<dbReference type="PANTHER" id="PTHR10668:SF105">
    <property type="entry name" value="DEHYDROGENASE-RELATED"/>
    <property type="match status" value="1"/>
</dbReference>